<feature type="signal peptide" evidence="2">
    <location>
        <begin position="1"/>
        <end position="21"/>
    </location>
</feature>
<dbReference type="EMBL" id="JBBNAE010000004">
    <property type="protein sequence ID" value="KAK9130448.1"/>
    <property type="molecule type" value="Genomic_DNA"/>
</dbReference>
<evidence type="ECO:0000256" key="1">
    <source>
        <dbReference type="SAM" id="MobiDB-lite"/>
    </source>
</evidence>
<proteinExistence type="predicted"/>
<evidence type="ECO:0000313" key="3">
    <source>
        <dbReference type="EMBL" id="KAK9130448.1"/>
    </source>
</evidence>
<protein>
    <submittedName>
        <fullName evidence="3">Uncharacterized protein</fullName>
    </submittedName>
</protein>
<dbReference type="SUPFAM" id="SSF56300">
    <property type="entry name" value="Metallo-dependent phosphatases"/>
    <property type="match status" value="1"/>
</dbReference>
<dbReference type="InterPro" id="IPR029052">
    <property type="entry name" value="Metallo-depent_PP-like"/>
</dbReference>
<feature type="region of interest" description="Disordered" evidence="1">
    <location>
        <begin position="22"/>
        <end position="42"/>
    </location>
</feature>
<feature type="chain" id="PRO_5042945309" evidence="2">
    <location>
        <begin position="22"/>
        <end position="288"/>
    </location>
</feature>
<reference evidence="3 4" key="1">
    <citation type="submission" date="2024-01" db="EMBL/GenBank/DDBJ databases">
        <title>Genome assemblies of Stephania.</title>
        <authorList>
            <person name="Yang L."/>
        </authorList>
    </citation>
    <scope>NUCLEOTIDE SEQUENCE [LARGE SCALE GENOMIC DNA]</scope>
    <source>
        <strain evidence="3">QJT</strain>
        <tissue evidence="3">Leaf</tissue>
    </source>
</reference>
<evidence type="ECO:0000256" key="2">
    <source>
        <dbReference type="SAM" id="SignalP"/>
    </source>
</evidence>
<comment type="caution">
    <text evidence="3">The sequence shown here is derived from an EMBL/GenBank/DDBJ whole genome shotgun (WGS) entry which is preliminary data.</text>
</comment>
<dbReference type="Gene3D" id="3.60.21.10">
    <property type="match status" value="1"/>
</dbReference>
<organism evidence="3 4">
    <name type="scientific">Stephania japonica</name>
    <dbReference type="NCBI Taxonomy" id="461633"/>
    <lineage>
        <taxon>Eukaryota</taxon>
        <taxon>Viridiplantae</taxon>
        <taxon>Streptophyta</taxon>
        <taxon>Embryophyta</taxon>
        <taxon>Tracheophyta</taxon>
        <taxon>Spermatophyta</taxon>
        <taxon>Magnoliopsida</taxon>
        <taxon>Ranunculales</taxon>
        <taxon>Menispermaceae</taxon>
        <taxon>Menispermoideae</taxon>
        <taxon>Cissampelideae</taxon>
        <taxon>Stephania</taxon>
    </lineage>
</organism>
<name>A0AAP0P4L4_9MAGN</name>
<sequence>MSREICLCVALFIALNIGGNSERATSDPISTARLKKSKKGSARPNDDLYFLSVRGGHRALNEHTHLLKQFELLFVSEVRFSAKLSGSPGKIALLMKMDKVAKLCDVEFVVNISELGEDDQLTQNATSQFSSLKVPWYNTNASPSPKGRYFLKRIPLRHDQILDIIVVDTGALQVLDVNETDQQLSWLANMLENTDSKWRIAVGFDPLVLCEQIEGEKVTDVFEPLRSIFLKFKVSVAIVLQNAYLSKQGCANLCTRKAGMAYIGNPGPDDEEESHKAISSVKSPSLFR</sequence>
<gene>
    <name evidence="3" type="ORF">Sjap_010935</name>
</gene>
<evidence type="ECO:0000313" key="4">
    <source>
        <dbReference type="Proteomes" id="UP001417504"/>
    </source>
</evidence>
<dbReference type="AlphaFoldDB" id="A0AAP0P4L4"/>
<keyword evidence="4" id="KW-1185">Reference proteome</keyword>
<dbReference type="Proteomes" id="UP001417504">
    <property type="component" value="Unassembled WGS sequence"/>
</dbReference>
<feature type="region of interest" description="Disordered" evidence="1">
    <location>
        <begin position="265"/>
        <end position="288"/>
    </location>
</feature>
<accession>A0AAP0P4L4</accession>
<keyword evidence="2" id="KW-0732">Signal</keyword>